<accession>A0A0M3KHB8</accession>
<dbReference type="PANTHER" id="PTHR43918">
    <property type="entry name" value="ACETYLCHOLINESTERASE"/>
    <property type="match status" value="1"/>
</dbReference>
<dbReference type="GO" id="GO:0005615">
    <property type="term" value="C:extracellular space"/>
    <property type="evidence" value="ECO:0007669"/>
    <property type="project" value="TreeGrafter"/>
</dbReference>
<feature type="domain" description="Carboxylesterase type B" evidence="4">
    <location>
        <begin position="79"/>
        <end position="176"/>
    </location>
</feature>
<evidence type="ECO:0000313" key="5">
    <source>
        <dbReference type="WBParaSite" id="ASIM_0002038301-mRNA-1"/>
    </source>
</evidence>
<dbReference type="SUPFAM" id="SSF53474">
    <property type="entry name" value="alpha/beta-Hydrolases"/>
    <property type="match status" value="1"/>
</dbReference>
<evidence type="ECO:0000256" key="2">
    <source>
        <dbReference type="ARBA" id="ARBA00022487"/>
    </source>
</evidence>
<proteinExistence type="inferred from homology"/>
<protein>
    <submittedName>
        <fullName evidence="5">COesterase domain-containing protein</fullName>
    </submittedName>
</protein>
<dbReference type="InterPro" id="IPR050654">
    <property type="entry name" value="AChE-related_enzymes"/>
</dbReference>
<evidence type="ECO:0000259" key="4">
    <source>
        <dbReference type="Pfam" id="PF00135"/>
    </source>
</evidence>
<dbReference type="InterPro" id="IPR029058">
    <property type="entry name" value="AB_hydrolase_fold"/>
</dbReference>
<dbReference type="GO" id="GO:0005886">
    <property type="term" value="C:plasma membrane"/>
    <property type="evidence" value="ECO:0007669"/>
    <property type="project" value="TreeGrafter"/>
</dbReference>
<dbReference type="GO" id="GO:0006581">
    <property type="term" value="P:acetylcholine catabolic process"/>
    <property type="evidence" value="ECO:0007669"/>
    <property type="project" value="TreeGrafter"/>
</dbReference>
<organism evidence="5">
    <name type="scientific">Anisakis simplex</name>
    <name type="common">Herring worm</name>
    <dbReference type="NCBI Taxonomy" id="6269"/>
    <lineage>
        <taxon>Eukaryota</taxon>
        <taxon>Metazoa</taxon>
        <taxon>Ecdysozoa</taxon>
        <taxon>Nematoda</taxon>
        <taxon>Chromadorea</taxon>
        <taxon>Rhabditida</taxon>
        <taxon>Spirurina</taxon>
        <taxon>Ascaridomorpha</taxon>
        <taxon>Ascaridoidea</taxon>
        <taxon>Anisakidae</taxon>
        <taxon>Anisakis</taxon>
        <taxon>Anisakis simplex complex</taxon>
    </lineage>
</organism>
<sequence length="193" mass="22018">LYVSYDDDDAVLLLAILDFISCSDHRLHTANLDVSLKKHKIRCFATSPKLQLTLQSKEQRGEQCSTLASAHEDHIPIELKLRSGKIRGTESIFLHRRVRAFLGVPFAEPPIGRQRFRAPTPKQPWNGTVNATRLAPACYQGRDTYNVTFWGSEMWNANTENTEDCLYLNIWAPAEAQYVRCYLFTELAQTNAM</sequence>
<keyword evidence="3" id="KW-0378">Hydrolase</keyword>
<dbReference type="AlphaFoldDB" id="A0A0M3KHB8"/>
<dbReference type="Pfam" id="PF00135">
    <property type="entry name" value="COesterase"/>
    <property type="match status" value="1"/>
</dbReference>
<keyword evidence="2" id="KW-0719">Serine esterase</keyword>
<dbReference type="Gene3D" id="3.40.50.1820">
    <property type="entry name" value="alpha/beta hydrolase"/>
    <property type="match status" value="1"/>
</dbReference>
<dbReference type="PANTHER" id="PTHR43918:SF4">
    <property type="entry name" value="CARBOXYLIC ESTER HYDROLASE"/>
    <property type="match status" value="1"/>
</dbReference>
<dbReference type="WBParaSite" id="ASIM_0002038301-mRNA-1">
    <property type="protein sequence ID" value="ASIM_0002038301-mRNA-1"/>
    <property type="gene ID" value="ASIM_0002038301"/>
</dbReference>
<name>A0A0M3KHB8_ANISI</name>
<dbReference type="PROSITE" id="PS00941">
    <property type="entry name" value="CARBOXYLESTERASE_B_2"/>
    <property type="match status" value="1"/>
</dbReference>
<comment type="similarity">
    <text evidence="1">Belongs to the type-B carboxylesterase/lipase family.</text>
</comment>
<dbReference type="InterPro" id="IPR002018">
    <property type="entry name" value="CarbesteraseB"/>
</dbReference>
<evidence type="ECO:0000256" key="3">
    <source>
        <dbReference type="ARBA" id="ARBA00022801"/>
    </source>
</evidence>
<evidence type="ECO:0000256" key="1">
    <source>
        <dbReference type="ARBA" id="ARBA00005964"/>
    </source>
</evidence>
<dbReference type="InterPro" id="IPR019819">
    <property type="entry name" value="Carboxylesterase_B_CS"/>
</dbReference>
<dbReference type="GO" id="GO:0003990">
    <property type="term" value="F:acetylcholinesterase activity"/>
    <property type="evidence" value="ECO:0007669"/>
    <property type="project" value="TreeGrafter"/>
</dbReference>
<reference evidence="5" key="1">
    <citation type="submission" date="2017-02" db="UniProtKB">
        <authorList>
            <consortium name="WormBaseParasite"/>
        </authorList>
    </citation>
    <scope>IDENTIFICATION</scope>
</reference>
<dbReference type="GO" id="GO:0019695">
    <property type="term" value="P:choline metabolic process"/>
    <property type="evidence" value="ECO:0007669"/>
    <property type="project" value="TreeGrafter"/>
</dbReference>